<organism evidence="4 5">
    <name type="scientific">Colwellia maritima</name>
    <dbReference type="NCBI Taxonomy" id="2912588"/>
    <lineage>
        <taxon>Bacteria</taxon>
        <taxon>Pseudomonadati</taxon>
        <taxon>Pseudomonadota</taxon>
        <taxon>Gammaproteobacteria</taxon>
        <taxon>Alteromonadales</taxon>
        <taxon>Colwelliaceae</taxon>
        <taxon>Colwellia</taxon>
    </lineage>
</organism>
<reference evidence="4" key="1">
    <citation type="submission" date="2022-01" db="EMBL/GenBank/DDBJ databases">
        <title>Colwellia maritima, isolated from seawater.</title>
        <authorList>
            <person name="Kristyanto S."/>
            <person name="Jung J."/>
            <person name="Jeon C.O."/>
        </authorList>
    </citation>
    <scope>NUCLEOTIDE SEQUENCE</scope>
    <source>
        <strain evidence="4">MSW7</strain>
    </source>
</reference>
<dbReference type="Proteomes" id="UP001139646">
    <property type="component" value="Unassembled WGS sequence"/>
</dbReference>
<dbReference type="SMART" id="SM00823">
    <property type="entry name" value="PKS_PP"/>
    <property type="match status" value="1"/>
</dbReference>
<keyword evidence="5" id="KW-1185">Reference proteome</keyword>
<dbReference type="Pfam" id="PF00550">
    <property type="entry name" value="PP-binding"/>
    <property type="match status" value="1"/>
</dbReference>
<gene>
    <name evidence="4" type="ORF">L3081_25360</name>
</gene>
<comment type="caution">
    <text evidence="4">The sequence shown here is derived from an EMBL/GenBank/DDBJ whole genome shotgun (WGS) entry which is preliminary data.</text>
</comment>
<dbReference type="PROSITE" id="PS50075">
    <property type="entry name" value="CARRIER"/>
    <property type="match status" value="1"/>
</dbReference>
<dbReference type="InterPro" id="IPR036736">
    <property type="entry name" value="ACP-like_sf"/>
</dbReference>
<evidence type="ECO:0000313" key="4">
    <source>
        <dbReference type="EMBL" id="MCI2286147.1"/>
    </source>
</evidence>
<dbReference type="PANTHER" id="PTHR45527">
    <property type="entry name" value="NONRIBOSOMAL PEPTIDE SYNTHETASE"/>
    <property type="match status" value="1"/>
</dbReference>
<evidence type="ECO:0000256" key="2">
    <source>
        <dbReference type="ARBA" id="ARBA00022553"/>
    </source>
</evidence>
<evidence type="ECO:0000313" key="5">
    <source>
        <dbReference type="Proteomes" id="UP001139646"/>
    </source>
</evidence>
<evidence type="ECO:0000259" key="3">
    <source>
        <dbReference type="PROSITE" id="PS50075"/>
    </source>
</evidence>
<protein>
    <submittedName>
        <fullName evidence="4">Phosphopantetheine-binding protein</fullName>
    </submittedName>
</protein>
<dbReference type="Gene3D" id="1.10.1200.10">
    <property type="entry name" value="ACP-like"/>
    <property type="match status" value="1"/>
</dbReference>
<dbReference type="RefSeq" id="WP_242289406.1">
    <property type="nucleotide sequence ID" value="NZ_JAKKSL010000007.1"/>
</dbReference>
<dbReference type="InterPro" id="IPR006162">
    <property type="entry name" value="Ppantetheine_attach_site"/>
</dbReference>
<dbReference type="PANTHER" id="PTHR45527:SF1">
    <property type="entry name" value="FATTY ACID SYNTHASE"/>
    <property type="match status" value="1"/>
</dbReference>
<keyword evidence="1" id="KW-0596">Phosphopantetheine</keyword>
<name>A0ABS9X7H0_9GAMM</name>
<accession>A0ABS9X7H0</accession>
<keyword evidence="2" id="KW-0597">Phosphoprotein</keyword>
<proteinExistence type="predicted"/>
<sequence>MEDLLEIATVRGVETLTLRLAVKARNEPTRTFAASYFGLNETMVSASQGEGEPLIELTRTLRQIRTSLTKAALAEPATESYGQNQRTDHAHIYNSHTSPIGLGPIKAPEVLPQLTEATQLFTARYRSSHELVEDVFGQAATLPDSGRATYVPPQTEVEKMLADIWQDALGCESPGVQDNFFAAGYNSLEATQVIALIRKQTCIVINLADLLEYPTISILAQHIEKKLEQWAAGASHRQLLEQAALLSDDDLETLLR</sequence>
<dbReference type="EMBL" id="JAKKSL010000007">
    <property type="protein sequence ID" value="MCI2286147.1"/>
    <property type="molecule type" value="Genomic_DNA"/>
</dbReference>
<dbReference type="InterPro" id="IPR020806">
    <property type="entry name" value="PKS_PP-bd"/>
</dbReference>
<evidence type="ECO:0000256" key="1">
    <source>
        <dbReference type="ARBA" id="ARBA00022450"/>
    </source>
</evidence>
<feature type="domain" description="Carrier" evidence="3">
    <location>
        <begin position="152"/>
        <end position="227"/>
    </location>
</feature>
<dbReference type="SUPFAM" id="SSF47336">
    <property type="entry name" value="ACP-like"/>
    <property type="match status" value="1"/>
</dbReference>
<dbReference type="PROSITE" id="PS00012">
    <property type="entry name" value="PHOSPHOPANTETHEINE"/>
    <property type="match status" value="1"/>
</dbReference>
<dbReference type="InterPro" id="IPR009081">
    <property type="entry name" value="PP-bd_ACP"/>
</dbReference>